<name>A0A4S1DWW8_9FLAO</name>
<dbReference type="RefSeq" id="WP_135877555.1">
    <property type="nucleotide sequence ID" value="NZ_SRSO01000017.1"/>
</dbReference>
<dbReference type="EMBL" id="SRSO01000017">
    <property type="protein sequence ID" value="TGV02018.1"/>
    <property type="molecule type" value="Genomic_DNA"/>
</dbReference>
<organism evidence="2 3">
    <name type="scientific">Flavivirga rizhaonensis</name>
    <dbReference type="NCBI Taxonomy" id="2559571"/>
    <lineage>
        <taxon>Bacteria</taxon>
        <taxon>Pseudomonadati</taxon>
        <taxon>Bacteroidota</taxon>
        <taxon>Flavobacteriia</taxon>
        <taxon>Flavobacteriales</taxon>
        <taxon>Flavobacteriaceae</taxon>
        <taxon>Flavivirga</taxon>
    </lineage>
</organism>
<dbReference type="Proteomes" id="UP000307602">
    <property type="component" value="Unassembled WGS sequence"/>
</dbReference>
<evidence type="ECO:0000313" key="3">
    <source>
        <dbReference type="Proteomes" id="UP000307602"/>
    </source>
</evidence>
<keyword evidence="3" id="KW-1185">Reference proteome</keyword>
<protein>
    <submittedName>
        <fullName evidence="2">Nuclear transport factor 2 family protein</fullName>
    </submittedName>
</protein>
<dbReference type="InterPro" id="IPR046860">
    <property type="entry name" value="SnoaL_5"/>
</dbReference>
<feature type="domain" description="SnoaL-like" evidence="1">
    <location>
        <begin position="1"/>
        <end position="117"/>
    </location>
</feature>
<evidence type="ECO:0000259" key="1">
    <source>
        <dbReference type="Pfam" id="PF20409"/>
    </source>
</evidence>
<accession>A0A4S1DWW8</accession>
<dbReference type="InterPro" id="IPR032710">
    <property type="entry name" value="NTF2-like_dom_sf"/>
</dbReference>
<proteinExistence type="predicted"/>
<dbReference type="Gene3D" id="3.10.450.50">
    <property type="match status" value="1"/>
</dbReference>
<sequence length="123" mass="13912">MTTQEVAEQLVNYCRQGQFAEAIQNLYGQNIISVEPDGAPVKETKGLDAVIAKGQQFNEMVEEIHDMQISDPIVADKFFSCTMKMDVTFKGAPRTSMHEVCVYKVEDGKIVREEFFFTPMQHG</sequence>
<gene>
    <name evidence="2" type="ORF">EM932_12605</name>
</gene>
<dbReference type="AlphaFoldDB" id="A0A4S1DWW8"/>
<dbReference type="SUPFAM" id="SSF54427">
    <property type="entry name" value="NTF2-like"/>
    <property type="match status" value="1"/>
</dbReference>
<comment type="caution">
    <text evidence="2">The sequence shown here is derived from an EMBL/GenBank/DDBJ whole genome shotgun (WGS) entry which is preliminary data.</text>
</comment>
<dbReference type="Pfam" id="PF20409">
    <property type="entry name" value="SnoaL_5"/>
    <property type="match status" value="1"/>
</dbReference>
<dbReference type="OrthoDB" id="336094at2"/>
<evidence type="ECO:0000313" key="2">
    <source>
        <dbReference type="EMBL" id="TGV02018.1"/>
    </source>
</evidence>
<reference evidence="2 3" key="1">
    <citation type="submission" date="2019-04" db="EMBL/GenBank/DDBJ databases">
        <authorList>
            <person name="Liu A."/>
        </authorList>
    </citation>
    <scope>NUCLEOTIDE SEQUENCE [LARGE SCALE GENOMIC DNA]</scope>
    <source>
        <strain evidence="2 3">RZ03</strain>
    </source>
</reference>